<dbReference type="Pfam" id="PF14223">
    <property type="entry name" value="Retrotran_gag_2"/>
    <property type="match status" value="1"/>
</dbReference>
<evidence type="ECO:0000256" key="1">
    <source>
        <dbReference type="SAM" id="MobiDB-lite"/>
    </source>
</evidence>
<dbReference type="InterPro" id="IPR036875">
    <property type="entry name" value="Znf_CCHC_sf"/>
</dbReference>
<dbReference type="AlphaFoldDB" id="A0A8J5HYA4"/>
<evidence type="ECO:0008006" key="4">
    <source>
        <dbReference type="Google" id="ProtNLM"/>
    </source>
</evidence>
<protein>
    <recommendedName>
        <fullName evidence="4">Polyprotein</fullName>
    </recommendedName>
</protein>
<keyword evidence="3" id="KW-1185">Reference proteome</keyword>
<sequence>MEPKECAFEIMESVQEMFGQQSEQAHHEATRKYTNARMILGTHVHDHVMLMMNYFFEVEMHGVVIDEGAQVSIILNSLPSDFIPFTNNYIINKLNYGMTQILNELQTFETISGLVKNKVEANVVDKPNSSKGLKRKMAKSGKFGDKFKKTKDGSKNNNPNYKKTEKKPKGKCFHCGVDGHWKRNYPKYLTKLEEKKKGKFDLLVLEACLVEDDSSFWIVDSGATNDVCSSMQLLSSLRELPDGGLTLRVGNGALVSVKV</sequence>
<dbReference type="EMBL" id="JACMSC010000002">
    <property type="protein sequence ID" value="KAG6532599.1"/>
    <property type="molecule type" value="Genomic_DNA"/>
</dbReference>
<evidence type="ECO:0000313" key="3">
    <source>
        <dbReference type="Proteomes" id="UP000734854"/>
    </source>
</evidence>
<dbReference type="GO" id="GO:0008270">
    <property type="term" value="F:zinc ion binding"/>
    <property type="evidence" value="ECO:0007669"/>
    <property type="project" value="InterPro"/>
</dbReference>
<proteinExistence type="predicted"/>
<name>A0A8J5HYA4_ZINOF</name>
<organism evidence="2 3">
    <name type="scientific">Zingiber officinale</name>
    <name type="common">Ginger</name>
    <name type="synonym">Amomum zingiber</name>
    <dbReference type="NCBI Taxonomy" id="94328"/>
    <lineage>
        <taxon>Eukaryota</taxon>
        <taxon>Viridiplantae</taxon>
        <taxon>Streptophyta</taxon>
        <taxon>Embryophyta</taxon>
        <taxon>Tracheophyta</taxon>
        <taxon>Spermatophyta</taxon>
        <taxon>Magnoliopsida</taxon>
        <taxon>Liliopsida</taxon>
        <taxon>Zingiberales</taxon>
        <taxon>Zingiberaceae</taxon>
        <taxon>Zingiber</taxon>
    </lineage>
</organism>
<dbReference type="GO" id="GO:0003676">
    <property type="term" value="F:nucleic acid binding"/>
    <property type="evidence" value="ECO:0007669"/>
    <property type="project" value="InterPro"/>
</dbReference>
<evidence type="ECO:0000313" key="2">
    <source>
        <dbReference type="EMBL" id="KAG6532599.1"/>
    </source>
</evidence>
<dbReference type="SUPFAM" id="SSF57756">
    <property type="entry name" value="Retrovirus zinc finger-like domains"/>
    <property type="match status" value="1"/>
</dbReference>
<accession>A0A8J5HYA4</accession>
<feature type="region of interest" description="Disordered" evidence="1">
    <location>
        <begin position="130"/>
        <end position="167"/>
    </location>
</feature>
<reference evidence="2 3" key="1">
    <citation type="submission" date="2020-08" db="EMBL/GenBank/DDBJ databases">
        <title>Plant Genome Project.</title>
        <authorList>
            <person name="Zhang R.-G."/>
        </authorList>
    </citation>
    <scope>NUCLEOTIDE SEQUENCE [LARGE SCALE GENOMIC DNA]</scope>
    <source>
        <tissue evidence="2">Rhizome</tissue>
    </source>
</reference>
<feature type="compositionally biased region" description="Basic and acidic residues" evidence="1">
    <location>
        <begin position="142"/>
        <end position="154"/>
    </location>
</feature>
<gene>
    <name evidence="2" type="ORF">ZIOFF_006448</name>
</gene>
<comment type="caution">
    <text evidence="2">The sequence shown here is derived from an EMBL/GenBank/DDBJ whole genome shotgun (WGS) entry which is preliminary data.</text>
</comment>
<dbReference type="Proteomes" id="UP000734854">
    <property type="component" value="Unassembled WGS sequence"/>
</dbReference>